<evidence type="ECO:0000313" key="3">
    <source>
        <dbReference type="Proteomes" id="UP001494902"/>
    </source>
</evidence>
<proteinExistence type="predicted"/>
<dbReference type="Proteomes" id="UP001494902">
    <property type="component" value="Unassembled WGS sequence"/>
</dbReference>
<organism evidence="2 3">
    <name type="scientific">Pseudonocardia nematodicida</name>
    <dbReference type="NCBI Taxonomy" id="1206997"/>
    <lineage>
        <taxon>Bacteria</taxon>
        <taxon>Bacillati</taxon>
        <taxon>Actinomycetota</taxon>
        <taxon>Actinomycetes</taxon>
        <taxon>Pseudonocardiales</taxon>
        <taxon>Pseudonocardiaceae</taxon>
        <taxon>Pseudonocardia</taxon>
    </lineage>
</organism>
<evidence type="ECO:0000256" key="1">
    <source>
        <dbReference type="SAM" id="MobiDB-lite"/>
    </source>
</evidence>
<dbReference type="Pfam" id="PF21790">
    <property type="entry name" value="OGG"/>
    <property type="match status" value="1"/>
</dbReference>
<feature type="region of interest" description="Disordered" evidence="1">
    <location>
        <begin position="1"/>
        <end position="24"/>
    </location>
</feature>
<gene>
    <name evidence="2" type="ORF">WIS52_29620</name>
</gene>
<accession>A0ABV1KKY1</accession>
<protein>
    <submittedName>
        <fullName evidence="2">Uncharacterized protein</fullName>
    </submittedName>
</protein>
<comment type="caution">
    <text evidence="2">The sequence shown here is derived from an EMBL/GenBank/DDBJ whole genome shotgun (WGS) entry which is preliminary data.</text>
</comment>
<name>A0ABV1KKY1_9PSEU</name>
<sequence>MSDEHLITPDPVPSALRDLPRAHGTDRPLHPATWGLHAWIRRLPEQRLLLLSLPDTINRTEVAERAGSAHESEARAIGAFVATMVWGYGPVGYGALRTERVLSQNPQAGFVFQSVARVARDEGPRAAFASLASERLHHLSPAIGTKFVYFCTAAHRAAHRDRTAPVLDQVVRRWFHRNAGIELDGSWSLINYFHYLDALECWGDALGLASDHVEALIVDQELAYGSGRPTSEASDQRTTGVEALEEVRVAIGRRGGDQESQARPHLEALTRLLTTA</sequence>
<evidence type="ECO:0000313" key="2">
    <source>
        <dbReference type="EMBL" id="MEQ3554644.1"/>
    </source>
</evidence>
<keyword evidence="3" id="KW-1185">Reference proteome</keyword>
<dbReference type="EMBL" id="JBEDNQ010000016">
    <property type="protein sequence ID" value="MEQ3554644.1"/>
    <property type="molecule type" value="Genomic_DNA"/>
</dbReference>
<dbReference type="InterPro" id="IPR048868">
    <property type="entry name" value="OGG-like_put"/>
</dbReference>
<reference evidence="2 3" key="1">
    <citation type="submission" date="2024-03" db="EMBL/GenBank/DDBJ databases">
        <title>Draft genome sequence of Pseudonocardia nematodicida JCM 31783.</title>
        <authorList>
            <person name="Butdee W."/>
            <person name="Duangmal K."/>
        </authorList>
    </citation>
    <scope>NUCLEOTIDE SEQUENCE [LARGE SCALE GENOMIC DNA]</scope>
    <source>
        <strain evidence="2 3">JCM 31783</strain>
    </source>
</reference>
<dbReference type="RefSeq" id="WP_349301716.1">
    <property type="nucleotide sequence ID" value="NZ_JBEDNQ010000016.1"/>
</dbReference>